<evidence type="ECO:0000256" key="6">
    <source>
        <dbReference type="SAM" id="Phobius"/>
    </source>
</evidence>
<feature type="transmembrane region" description="Helical" evidence="6">
    <location>
        <begin position="43"/>
        <end position="65"/>
    </location>
</feature>
<feature type="transmembrane region" description="Helical" evidence="6">
    <location>
        <begin position="438"/>
        <end position="455"/>
    </location>
</feature>
<sequence>MELNSKKRISINVIFSVLQVGIVGLIYLVIYKILLNKLGVEQLGVWSLILATTSIASLANFGITSGIVKFVAEFYAEGDLQKTKKLVYTTFYASLLFFIVVCSLLYPIARYVLKFIIEPKYLDIAIKILPISLISLVINSISGVFTSVFEGIQKNYIRNVILILGAILFLIFTNIFLDKYGLMGAAYSQIIQSFFILVVSILLLKKEFNSFFIFKFNWDFKLFKEIASFGLKFQLISIFVMLFDPITKGLISKFGGLSYLGYYEMANKLVFQIRAFIVNANQVMIPVITHSLKTKVEGVKQIYLNSLDVTIFVDVLMLIGLLLFTPIISIVWIGTFQPEFVITMVVLSISVFLNILNGPAYFSCIAENKIKLLLHSHVLTAVLNVVLGLIIGFYFKGLGVILSSSFSFIIGSLYVVFKYHKENLFENKFLYSSHNFKNIITIIFAVFLFLQYNVISNYFEFYQIIVIYTTAFLIFALFTVFNNKKIKSIIK</sequence>
<dbReference type="InterPro" id="IPR050833">
    <property type="entry name" value="Poly_Biosynth_Transport"/>
</dbReference>
<evidence type="ECO:0000256" key="2">
    <source>
        <dbReference type="ARBA" id="ARBA00022475"/>
    </source>
</evidence>
<feature type="transmembrane region" description="Helical" evidence="6">
    <location>
        <begin position="309"/>
        <end position="334"/>
    </location>
</feature>
<keyword evidence="5 6" id="KW-0472">Membrane</keyword>
<feature type="transmembrane region" description="Helical" evidence="6">
    <location>
        <begin position="269"/>
        <end position="288"/>
    </location>
</feature>
<feature type="transmembrane region" description="Helical" evidence="6">
    <location>
        <begin position="400"/>
        <end position="417"/>
    </location>
</feature>
<proteinExistence type="predicted"/>
<feature type="transmembrane region" description="Helical" evidence="6">
    <location>
        <begin position="86"/>
        <end position="108"/>
    </location>
</feature>
<evidence type="ECO:0000256" key="5">
    <source>
        <dbReference type="ARBA" id="ARBA00023136"/>
    </source>
</evidence>
<dbReference type="OrthoDB" id="1226227at2"/>
<feature type="transmembrane region" description="Helical" evidence="6">
    <location>
        <begin position="225"/>
        <end position="243"/>
    </location>
</feature>
<feature type="transmembrane region" description="Helical" evidence="6">
    <location>
        <begin position="461"/>
        <end position="481"/>
    </location>
</feature>
<dbReference type="Proteomes" id="UP000184232">
    <property type="component" value="Unassembled WGS sequence"/>
</dbReference>
<dbReference type="PANTHER" id="PTHR30250">
    <property type="entry name" value="PST FAMILY PREDICTED COLANIC ACID TRANSPORTER"/>
    <property type="match status" value="1"/>
</dbReference>
<evidence type="ECO:0000256" key="4">
    <source>
        <dbReference type="ARBA" id="ARBA00022989"/>
    </source>
</evidence>
<gene>
    <name evidence="7" type="ORF">SAMN05444337_1016</name>
</gene>
<feature type="transmembrane region" description="Helical" evidence="6">
    <location>
        <begin position="156"/>
        <end position="177"/>
    </location>
</feature>
<name>A0A1M6ERC9_9FLAO</name>
<feature type="transmembrane region" description="Helical" evidence="6">
    <location>
        <begin position="12"/>
        <end position="31"/>
    </location>
</feature>
<dbReference type="AlphaFoldDB" id="A0A1M6ERC9"/>
<evidence type="ECO:0000313" key="7">
    <source>
        <dbReference type="EMBL" id="SHI88032.1"/>
    </source>
</evidence>
<feature type="transmembrane region" description="Helical" evidence="6">
    <location>
        <begin position="372"/>
        <end position="394"/>
    </location>
</feature>
<keyword evidence="8" id="KW-1185">Reference proteome</keyword>
<accession>A0A1M6ERC9</accession>
<keyword evidence="3 6" id="KW-0812">Transmembrane</keyword>
<dbReference type="PANTHER" id="PTHR30250:SF11">
    <property type="entry name" value="O-ANTIGEN TRANSPORTER-RELATED"/>
    <property type="match status" value="1"/>
</dbReference>
<evidence type="ECO:0000313" key="8">
    <source>
        <dbReference type="Proteomes" id="UP000184232"/>
    </source>
</evidence>
<protein>
    <submittedName>
        <fullName evidence="7">Membrane protein involved in the export of O-antigen and teichoic acid</fullName>
    </submittedName>
</protein>
<dbReference type="Pfam" id="PF13440">
    <property type="entry name" value="Polysacc_synt_3"/>
    <property type="match status" value="1"/>
</dbReference>
<dbReference type="GO" id="GO:0005886">
    <property type="term" value="C:plasma membrane"/>
    <property type="evidence" value="ECO:0007669"/>
    <property type="project" value="UniProtKB-SubCell"/>
</dbReference>
<evidence type="ECO:0000256" key="1">
    <source>
        <dbReference type="ARBA" id="ARBA00004651"/>
    </source>
</evidence>
<dbReference type="STRING" id="683124.SAMN05444337_1016"/>
<organism evidence="7 8">
    <name type="scientific">Flavobacterium haoranii</name>
    <dbReference type="NCBI Taxonomy" id="683124"/>
    <lineage>
        <taxon>Bacteria</taxon>
        <taxon>Pseudomonadati</taxon>
        <taxon>Bacteroidota</taxon>
        <taxon>Flavobacteriia</taxon>
        <taxon>Flavobacteriales</taxon>
        <taxon>Flavobacteriaceae</taxon>
        <taxon>Flavobacterium</taxon>
    </lineage>
</organism>
<dbReference type="EMBL" id="FQZH01000001">
    <property type="protein sequence ID" value="SHI88032.1"/>
    <property type="molecule type" value="Genomic_DNA"/>
</dbReference>
<feature type="transmembrane region" description="Helical" evidence="6">
    <location>
        <begin position="183"/>
        <end position="204"/>
    </location>
</feature>
<feature type="transmembrane region" description="Helical" evidence="6">
    <location>
        <begin position="340"/>
        <end position="360"/>
    </location>
</feature>
<keyword evidence="2" id="KW-1003">Cell membrane</keyword>
<dbReference type="RefSeq" id="WP_072782381.1">
    <property type="nucleotide sequence ID" value="NZ_CP045292.1"/>
</dbReference>
<comment type="subcellular location">
    <subcellularLocation>
        <location evidence="1">Cell membrane</location>
        <topology evidence="1">Multi-pass membrane protein</topology>
    </subcellularLocation>
</comment>
<evidence type="ECO:0000256" key="3">
    <source>
        <dbReference type="ARBA" id="ARBA00022692"/>
    </source>
</evidence>
<feature type="transmembrane region" description="Helical" evidence="6">
    <location>
        <begin position="128"/>
        <end position="149"/>
    </location>
</feature>
<reference evidence="8" key="1">
    <citation type="submission" date="2016-11" db="EMBL/GenBank/DDBJ databases">
        <authorList>
            <person name="Varghese N."/>
            <person name="Submissions S."/>
        </authorList>
    </citation>
    <scope>NUCLEOTIDE SEQUENCE [LARGE SCALE GENOMIC DNA]</scope>
    <source>
        <strain evidence="8">DSM 22807</strain>
    </source>
</reference>
<keyword evidence="4 6" id="KW-1133">Transmembrane helix</keyword>